<keyword evidence="5 10" id="KW-0547">Nucleotide-binding</keyword>
<dbReference type="STRING" id="1413211.U473_02500"/>
<dbReference type="InterPro" id="IPR030393">
    <property type="entry name" value="G_ENGB_dom"/>
</dbReference>
<keyword evidence="3 10" id="KW-0132">Cell division</keyword>
<dbReference type="SUPFAM" id="SSF52540">
    <property type="entry name" value="P-loop containing nucleoside triphosphate hydrolases"/>
    <property type="match status" value="1"/>
</dbReference>
<evidence type="ECO:0000256" key="10">
    <source>
        <dbReference type="HAMAP-Rule" id="MF_00321"/>
    </source>
</evidence>
<dbReference type="Pfam" id="PF01926">
    <property type="entry name" value="MMR_HSR1"/>
    <property type="match status" value="1"/>
</dbReference>
<dbReference type="CDD" id="cd01876">
    <property type="entry name" value="YihA_EngB"/>
    <property type="match status" value="1"/>
</dbReference>
<evidence type="ECO:0000256" key="9">
    <source>
        <dbReference type="ARBA" id="ARBA00023306"/>
    </source>
</evidence>
<evidence type="ECO:0000256" key="3">
    <source>
        <dbReference type="ARBA" id="ARBA00022618"/>
    </source>
</evidence>
<evidence type="ECO:0000256" key="8">
    <source>
        <dbReference type="ARBA" id="ARBA00023210"/>
    </source>
</evidence>
<dbReference type="FunFam" id="3.40.50.300:FF:000098">
    <property type="entry name" value="Probable GTP-binding protein EngB"/>
    <property type="match status" value="1"/>
</dbReference>
<gene>
    <name evidence="10 12" type="primary">engB</name>
    <name evidence="12" type="ORF">U473_02500</name>
</gene>
<dbReference type="AlphaFoldDB" id="A0A135L1Y6"/>
<proteinExistence type="inferred from homology"/>
<evidence type="ECO:0000256" key="1">
    <source>
        <dbReference type="ARBA" id="ARBA00001946"/>
    </source>
</evidence>
<dbReference type="PROSITE" id="PS51706">
    <property type="entry name" value="G_ENGB"/>
    <property type="match status" value="1"/>
</dbReference>
<dbReference type="HAMAP" id="MF_00321">
    <property type="entry name" value="GTPase_EngB"/>
    <property type="match status" value="1"/>
</dbReference>
<evidence type="ECO:0000313" key="13">
    <source>
        <dbReference type="Proteomes" id="UP000070352"/>
    </source>
</evidence>
<name>A0A135L1Y6_9BACI</name>
<dbReference type="RefSeq" id="WP_068723011.1">
    <property type="nucleotide sequence ID" value="NZ_LSKU01000001.1"/>
</dbReference>
<comment type="cofactor">
    <cofactor evidence="1">
        <name>Mg(2+)</name>
        <dbReference type="ChEBI" id="CHEBI:18420"/>
    </cofactor>
</comment>
<dbReference type="GO" id="GO:0046872">
    <property type="term" value="F:metal ion binding"/>
    <property type="evidence" value="ECO:0007669"/>
    <property type="project" value="UniProtKB-KW"/>
</dbReference>
<evidence type="ECO:0000256" key="4">
    <source>
        <dbReference type="ARBA" id="ARBA00022723"/>
    </source>
</evidence>
<dbReference type="PANTHER" id="PTHR11649">
    <property type="entry name" value="MSS1/TRME-RELATED GTP-BINDING PROTEIN"/>
    <property type="match status" value="1"/>
</dbReference>
<evidence type="ECO:0000256" key="6">
    <source>
        <dbReference type="ARBA" id="ARBA00022842"/>
    </source>
</evidence>
<keyword evidence="4" id="KW-0479">Metal-binding</keyword>
<keyword evidence="8 10" id="KW-0717">Septation</keyword>
<organism evidence="12 13">
    <name type="scientific">Tepidibacillus decaturensis</name>
    <dbReference type="NCBI Taxonomy" id="1413211"/>
    <lineage>
        <taxon>Bacteria</taxon>
        <taxon>Bacillati</taxon>
        <taxon>Bacillota</taxon>
        <taxon>Bacilli</taxon>
        <taxon>Bacillales</taxon>
        <taxon>Bacillaceae</taxon>
        <taxon>Tepidibacillus</taxon>
    </lineage>
</organism>
<accession>A0A135L1Y6</accession>
<dbReference type="GO" id="GO:0005525">
    <property type="term" value="F:GTP binding"/>
    <property type="evidence" value="ECO:0007669"/>
    <property type="project" value="UniProtKB-UniRule"/>
</dbReference>
<dbReference type="InterPro" id="IPR006073">
    <property type="entry name" value="GTP-bd"/>
</dbReference>
<reference evidence="12 13" key="1">
    <citation type="submission" date="2016-02" db="EMBL/GenBank/DDBJ databases">
        <title>Draft Genome for Tepidibacillus decaturensis nov. sp. Strain Z9, an Anaerobic, Moderately Thermophilic and Heterotrophic Bacterium from Deep Subsurface of the Illinois Basin, USA.</title>
        <authorList>
            <person name="Dong Y."/>
            <person name="Chang J.Y."/>
            <person name="Sanford R."/>
            <person name="Fouke B.W."/>
        </authorList>
    </citation>
    <scope>NUCLEOTIDE SEQUENCE [LARGE SCALE GENOMIC DNA]</scope>
    <source>
        <strain evidence="12 13">Z9</strain>
    </source>
</reference>
<dbReference type="NCBIfam" id="TIGR03598">
    <property type="entry name" value="GTPase_YsxC"/>
    <property type="match status" value="1"/>
</dbReference>
<comment type="function">
    <text evidence="10">Necessary for normal cell division and for the maintenance of normal septation.</text>
</comment>
<dbReference type="Proteomes" id="UP000070352">
    <property type="component" value="Unassembled WGS sequence"/>
</dbReference>
<comment type="caution">
    <text evidence="12">The sequence shown here is derived from an EMBL/GenBank/DDBJ whole genome shotgun (WGS) entry which is preliminary data.</text>
</comment>
<evidence type="ECO:0000256" key="5">
    <source>
        <dbReference type="ARBA" id="ARBA00022741"/>
    </source>
</evidence>
<dbReference type="NCBIfam" id="TIGR00231">
    <property type="entry name" value="small_GTP"/>
    <property type="match status" value="1"/>
</dbReference>
<feature type="domain" description="EngB-type G" evidence="11">
    <location>
        <begin position="22"/>
        <end position="195"/>
    </location>
</feature>
<dbReference type="PANTHER" id="PTHR11649:SF13">
    <property type="entry name" value="ENGB-TYPE G DOMAIN-CONTAINING PROTEIN"/>
    <property type="match status" value="1"/>
</dbReference>
<dbReference type="GO" id="GO:0000917">
    <property type="term" value="P:division septum assembly"/>
    <property type="evidence" value="ECO:0007669"/>
    <property type="project" value="UniProtKB-KW"/>
</dbReference>
<keyword evidence="6" id="KW-0460">Magnesium</keyword>
<protein>
    <recommendedName>
        <fullName evidence="10">Probable GTP-binding protein EngB</fullName>
    </recommendedName>
</protein>
<dbReference type="OrthoDB" id="9804921at2"/>
<comment type="similarity">
    <text evidence="2 10">Belongs to the TRAFAC class TrmE-Era-EngA-EngB-Septin-like GTPase superfamily. EngB GTPase family.</text>
</comment>
<dbReference type="GO" id="GO:0005829">
    <property type="term" value="C:cytosol"/>
    <property type="evidence" value="ECO:0007669"/>
    <property type="project" value="TreeGrafter"/>
</dbReference>
<dbReference type="Gene3D" id="3.40.50.300">
    <property type="entry name" value="P-loop containing nucleotide triphosphate hydrolases"/>
    <property type="match status" value="1"/>
</dbReference>
<evidence type="ECO:0000256" key="2">
    <source>
        <dbReference type="ARBA" id="ARBA00009638"/>
    </source>
</evidence>
<dbReference type="InterPro" id="IPR019987">
    <property type="entry name" value="GTP-bd_ribosome_bio_YsxC"/>
</dbReference>
<keyword evidence="9 10" id="KW-0131">Cell cycle</keyword>
<evidence type="ECO:0000259" key="11">
    <source>
        <dbReference type="PROSITE" id="PS51706"/>
    </source>
</evidence>
<dbReference type="InterPro" id="IPR027417">
    <property type="entry name" value="P-loop_NTPase"/>
</dbReference>
<keyword evidence="7 10" id="KW-0342">GTP-binding</keyword>
<keyword evidence="13" id="KW-1185">Reference proteome</keyword>
<dbReference type="InterPro" id="IPR005225">
    <property type="entry name" value="Small_GTP-bd"/>
</dbReference>
<sequence>MKVTEAEIVISAVKPSQYPKEALPEIALAGRSNVGKSSLINKMIQRKGLARTSSKPGKTQTLNFYRINQQFYFVDLPGYGFAKVSKQQRAAWGKMIEEYLTKREELKIVLLITDLRHPPTKDDQMMYEWLKHFRIPVLVIGTKADKIPKGKWEKHRKIAIEILQLAPEDKIVLFSSETGYGKDQLWNEIIPYITNKEENDLE</sequence>
<evidence type="ECO:0000313" key="12">
    <source>
        <dbReference type="EMBL" id="KXG43018.1"/>
    </source>
</evidence>
<evidence type="ECO:0000256" key="7">
    <source>
        <dbReference type="ARBA" id="ARBA00023134"/>
    </source>
</evidence>
<dbReference type="EMBL" id="LSKU01000001">
    <property type="protein sequence ID" value="KXG43018.1"/>
    <property type="molecule type" value="Genomic_DNA"/>
</dbReference>